<evidence type="ECO:0000256" key="1">
    <source>
        <dbReference type="ARBA" id="ARBA00004651"/>
    </source>
</evidence>
<dbReference type="GO" id="GO:0005549">
    <property type="term" value="F:odorant binding"/>
    <property type="evidence" value="ECO:0007669"/>
    <property type="project" value="InterPro"/>
</dbReference>
<keyword evidence="3 10" id="KW-0716">Sensory transduction</keyword>
<evidence type="ECO:0000256" key="9">
    <source>
        <dbReference type="ARBA" id="ARBA00023224"/>
    </source>
</evidence>
<evidence type="ECO:0000256" key="6">
    <source>
        <dbReference type="ARBA" id="ARBA00022989"/>
    </source>
</evidence>
<dbReference type="PANTHER" id="PTHR21137">
    <property type="entry name" value="ODORANT RECEPTOR"/>
    <property type="match status" value="1"/>
</dbReference>
<keyword evidence="12" id="KW-1185">Reference proteome</keyword>
<feature type="transmembrane region" description="Helical" evidence="10">
    <location>
        <begin position="145"/>
        <end position="164"/>
    </location>
</feature>
<dbReference type="GO" id="GO:0005886">
    <property type="term" value="C:plasma membrane"/>
    <property type="evidence" value="ECO:0007669"/>
    <property type="project" value="UniProtKB-SubCell"/>
</dbReference>
<comment type="similarity">
    <text evidence="10">Belongs to the insect chemoreceptor superfamily. Heteromeric odorant receptor channel (TC 1.A.69) family.</text>
</comment>
<evidence type="ECO:0000256" key="10">
    <source>
        <dbReference type="RuleBase" id="RU351113"/>
    </source>
</evidence>
<keyword evidence="6 10" id="KW-1133">Transmembrane helix</keyword>
<keyword evidence="8 10" id="KW-0675">Receptor</keyword>
<dbReference type="GO" id="GO:0007165">
    <property type="term" value="P:signal transduction"/>
    <property type="evidence" value="ECO:0007669"/>
    <property type="project" value="UniProtKB-KW"/>
</dbReference>
<evidence type="ECO:0000313" key="11">
    <source>
        <dbReference type="EMBL" id="THK33106.1"/>
    </source>
</evidence>
<organism evidence="11 12">
    <name type="scientific">Diachasma alloeum</name>
    <dbReference type="NCBI Taxonomy" id="454923"/>
    <lineage>
        <taxon>Eukaryota</taxon>
        <taxon>Metazoa</taxon>
        <taxon>Ecdysozoa</taxon>
        <taxon>Arthropoda</taxon>
        <taxon>Hexapoda</taxon>
        <taxon>Insecta</taxon>
        <taxon>Pterygota</taxon>
        <taxon>Neoptera</taxon>
        <taxon>Endopterygota</taxon>
        <taxon>Hymenoptera</taxon>
        <taxon>Apocrita</taxon>
        <taxon>Ichneumonoidea</taxon>
        <taxon>Braconidae</taxon>
        <taxon>Opiinae</taxon>
        <taxon>Diachasma</taxon>
    </lineage>
</organism>
<name>A0A4E0RNV7_9HYME</name>
<dbReference type="Proteomes" id="UP000297026">
    <property type="component" value="Unassembled WGS sequence"/>
</dbReference>
<keyword evidence="7 10" id="KW-0472">Membrane</keyword>
<dbReference type="AlphaFoldDB" id="A0A4E0RNV7"/>
<dbReference type="OrthoDB" id="8185860at2759"/>
<dbReference type="EMBL" id="ML158696">
    <property type="protein sequence ID" value="THK33106.1"/>
    <property type="molecule type" value="Genomic_DNA"/>
</dbReference>
<evidence type="ECO:0000256" key="8">
    <source>
        <dbReference type="ARBA" id="ARBA00023170"/>
    </source>
</evidence>
<sequence length="367" mass="42374">MDALVVYTISAVLGAIGFTTVDVFKCVNDIEKFTYSSMNLITVLFCLYKVVSFALKRRQFLDLIRYAKKHFWYIEYEEYGAAVMNECMRRLTGIVAFAIFMCHLTISIHYIRPLLENRGRNGSDREFPFRLYSNLPIKVSPWYEILYLAQIFSTWPCCYTYFCFDNFLCQMNITATGQFVILQKELREICDKRNESTVVNEIHVRSRFVRCIRRHQQLIAFVEDIKELYRSVMLGVVILLSFLICMEMVQLMTSSSSSALSTFHYCVYVGGSITQLYFYTMSCDNLTGASLAISDAAYDVRWFIIKSGASKNQFVKDLSMVIMRSQRACTLTVGGFAPVTLQTFTSICHTAFSFLALVRQTLRDNEQ</sequence>
<evidence type="ECO:0000256" key="2">
    <source>
        <dbReference type="ARBA" id="ARBA00022475"/>
    </source>
</evidence>
<accession>A0A4E0RNV7</accession>
<dbReference type="InterPro" id="IPR004117">
    <property type="entry name" value="7tm6_olfct_rcpt"/>
</dbReference>
<dbReference type="PANTHER" id="PTHR21137:SF3">
    <property type="entry name" value="ODORANT RECEPTOR 30A-RELATED"/>
    <property type="match status" value="1"/>
</dbReference>
<protein>
    <recommendedName>
        <fullName evidence="10">Odorant receptor</fullName>
    </recommendedName>
</protein>
<evidence type="ECO:0000256" key="7">
    <source>
        <dbReference type="ARBA" id="ARBA00023136"/>
    </source>
</evidence>
<evidence type="ECO:0000256" key="5">
    <source>
        <dbReference type="ARBA" id="ARBA00022725"/>
    </source>
</evidence>
<comment type="subcellular location">
    <subcellularLocation>
        <location evidence="1 10">Cell membrane</location>
        <topology evidence="1 10">Multi-pass membrane protein</topology>
    </subcellularLocation>
</comment>
<comment type="caution">
    <text evidence="10">Lacks conserved residue(s) required for the propagation of feature annotation.</text>
</comment>
<evidence type="ECO:0000256" key="3">
    <source>
        <dbReference type="ARBA" id="ARBA00022606"/>
    </source>
</evidence>
<dbReference type="Pfam" id="PF02949">
    <property type="entry name" value="7tm_6"/>
    <property type="match status" value="1"/>
</dbReference>
<feature type="transmembrane region" description="Helical" evidence="10">
    <location>
        <begin position="232"/>
        <end position="252"/>
    </location>
</feature>
<proteinExistence type="inferred from homology"/>
<evidence type="ECO:0000313" key="12">
    <source>
        <dbReference type="Proteomes" id="UP000297026"/>
    </source>
</evidence>
<keyword evidence="2" id="KW-1003">Cell membrane</keyword>
<feature type="transmembrane region" description="Helical" evidence="10">
    <location>
        <begin position="33"/>
        <end position="55"/>
    </location>
</feature>
<keyword evidence="5 10" id="KW-0552">Olfaction</keyword>
<evidence type="ECO:0000256" key="4">
    <source>
        <dbReference type="ARBA" id="ARBA00022692"/>
    </source>
</evidence>
<keyword evidence="4 10" id="KW-0812">Transmembrane</keyword>
<gene>
    <name evidence="11" type="primary">Or86</name>
    <name evidence="11" type="ORF">DALL_DALL000293</name>
</gene>
<reference evidence="11" key="1">
    <citation type="submission" date="2019-02" db="EMBL/GenBank/DDBJ databases">
        <title>Genome of the parasitoid wasp Diachasma alloeum, an emerging model for ecological speciation and transitions to asexual reproduction.</title>
        <authorList>
            <person name="Robertson H.M."/>
            <person name="Walden K.K."/>
            <person name="Tvedte E.S."/>
            <person name="Hood G.R."/>
            <person name="Feder J.L."/>
            <person name="Forbes A.A."/>
            <person name="Logsdon J.M."/>
            <person name="Mcelroy K.E."/>
        </authorList>
    </citation>
    <scope>NUCLEOTIDE SEQUENCE [LARGE SCALE GENOMIC DNA]</scope>
    <source>
        <strain evidence="11">Michigan</strain>
    </source>
</reference>
<keyword evidence="9 10" id="KW-0807">Transducer</keyword>
<feature type="transmembrane region" description="Helical" evidence="10">
    <location>
        <begin position="91"/>
        <end position="111"/>
    </location>
</feature>
<dbReference type="GO" id="GO:0004984">
    <property type="term" value="F:olfactory receptor activity"/>
    <property type="evidence" value="ECO:0007669"/>
    <property type="project" value="InterPro"/>
</dbReference>